<sequence>MFCLCAISMLHCYSCVFTHDSLFPKGNYDARCLFEESQEKNSLLS</sequence>
<reference evidence="2" key="2">
    <citation type="journal article" date="2015" name="Fish Shellfish Immunol.">
        <title>Early steps in the European eel (Anguilla anguilla)-Vibrio vulnificus interaction in the gills: Role of the RtxA13 toxin.</title>
        <authorList>
            <person name="Callol A."/>
            <person name="Pajuelo D."/>
            <person name="Ebbesson L."/>
            <person name="Teles M."/>
            <person name="MacKenzie S."/>
            <person name="Amaro C."/>
        </authorList>
    </citation>
    <scope>NUCLEOTIDE SEQUENCE</scope>
</reference>
<accession>A0A0E9TUZ6</accession>
<evidence type="ECO:0000313" key="2">
    <source>
        <dbReference type="EMBL" id="JAH57514.1"/>
    </source>
</evidence>
<feature type="signal peptide" evidence="1">
    <location>
        <begin position="1"/>
        <end position="18"/>
    </location>
</feature>
<reference evidence="2" key="1">
    <citation type="submission" date="2014-11" db="EMBL/GenBank/DDBJ databases">
        <authorList>
            <person name="Amaro Gonzalez C."/>
        </authorList>
    </citation>
    <scope>NUCLEOTIDE SEQUENCE</scope>
</reference>
<protein>
    <submittedName>
        <fullName evidence="2">Uncharacterized protein</fullName>
    </submittedName>
</protein>
<feature type="chain" id="PRO_5002433221" evidence="1">
    <location>
        <begin position="19"/>
        <end position="45"/>
    </location>
</feature>
<name>A0A0E9TUZ6_ANGAN</name>
<organism evidence="2">
    <name type="scientific">Anguilla anguilla</name>
    <name type="common">European freshwater eel</name>
    <name type="synonym">Muraena anguilla</name>
    <dbReference type="NCBI Taxonomy" id="7936"/>
    <lineage>
        <taxon>Eukaryota</taxon>
        <taxon>Metazoa</taxon>
        <taxon>Chordata</taxon>
        <taxon>Craniata</taxon>
        <taxon>Vertebrata</taxon>
        <taxon>Euteleostomi</taxon>
        <taxon>Actinopterygii</taxon>
        <taxon>Neopterygii</taxon>
        <taxon>Teleostei</taxon>
        <taxon>Anguilliformes</taxon>
        <taxon>Anguillidae</taxon>
        <taxon>Anguilla</taxon>
    </lineage>
</organism>
<dbReference type="AlphaFoldDB" id="A0A0E9TUZ6"/>
<proteinExistence type="predicted"/>
<evidence type="ECO:0000256" key="1">
    <source>
        <dbReference type="SAM" id="SignalP"/>
    </source>
</evidence>
<keyword evidence="1" id="KW-0732">Signal</keyword>
<dbReference type="EMBL" id="GBXM01051063">
    <property type="protein sequence ID" value="JAH57514.1"/>
    <property type="molecule type" value="Transcribed_RNA"/>
</dbReference>